<sequence>MQLTIEKYNPDWKKQFEELRQELEELTSTLHTDIQHIGSTSVEGLSAKPVIDIMIGVNSEDDLDKIPILLAGNQYVYYEKYNEDMPYRRFFVKLKAKPSEWSFPEQINKGDEIPEKLHDHDLRMAHIHVIPVGSEHWLRHIAFRDYLRTHPVVLTEYQKLKEEIGKKKWKDGNEYNDAKNDFIQDEEQKAIRWYKDNKSRI</sequence>
<dbReference type="PANTHER" id="PTHR34822">
    <property type="entry name" value="GRPB DOMAIN PROTEIN (AFU_ORTHOLOGUE AFUA_1G01530)"/>
    <property type="match status" value="1"/>
</dbReference>
<dbReference type="EMBL" id="MAHX01000018">
    <property type="protein sequence ID" value="OPC62068.1"/>
    <property type="molecule type" value="Genomic_DNA"/>
</dbReference>
<keyword evidence="2" id="KW-1185">Reference proteome</keyword>
<dbReference type="SUPFAM" id="SSF81301">
    <property type="entry name" value="Nucleotidyltransferase"/>
    <property type="match status" value="1"/>
</dbReference>
<proteinExistence type="predicted"/>
<dbReference type="Pfam" id="PF04229">
    <property type="entry name" value="GrpB"/>
    <property type="match status" value="1"/>
</dbReference>
<dbReference type="Proteomes" id="UP000190813">
    <property type="component" value="Unassembled WGS sequence"/>
</dbReference>
<dbReference type="RefSeq" id="WP_078772850.1">
    <property type="nucleotide sequence ID" value="NZ_CBCSBR010000004.1"/>
</dbReference>
<dbReference type="InterPro" id="IPR007344">
    <property type="entry name" value="GrpB/CoaE"/>
</dbReference>
<protein>
    <recommendedName>
        <fullName evidence="3">GrpB family protein</fullName>
    </recommendedName>
</protein>
<dbReference type="Gene3D" id="3.30.460.10">
    <property type="entry name" value="Beta Polymerase, domain 2"/>
    <property type="match status" value="1"/>
</dbReference>
<comment type="caution">
    <text evidence="1">The sequence shown here is derived from an EMBL/GenBank/DDBJ whole genome shotgun (WGS) entry which is preliminary data.</text>
</comment>
<dbReference type="AlphaFoldDB" id="A0A1T3MBN7"/>
<dbReference type="InterPro" id="IPR043519">
    <property type="entry name" value="NT_sf"/>
</dbReference>
<gene>
    <name evidence="1" type="ORF">BAZ10_09400</name>
</gene>
<reference evidence="1 2" key="1">
    <citation type="submission" date="2016-06" db="EMBL/GenBank/DDBJ databases">
        <title>Revisiting the taxonomy of the Elizabethkingia Genus based on Whole-Genome Sequencing, Optical Mapping, and MALDI-TOF.</title>
        <authorList>
            <person name="Nicholson A.C."/>
        </authorList>
    </citation>
    <scope>NUCLEOTIDE SEQUENCE [LARGE SCALE GENOMIC DNA]</scope>
    <source>
        <strain evidence="1 2">G4070</strain>
    </source>
</reference>
<evidence type="ECO:0000313" key="2">
    <source>
        <dbReference type="Proteomes" id="UP000190813"/>
    </source>
</evidence>
<dbReference type="PANTHER" id="PTHR34822:SF1">
    <property type="entry name" value="GRPB FAMILY PROTEIN"/>
    <property type="match status" value="1"/>
</dbReference>
<evidence type="ECO:0000313" key="1">
    <source>
        <dbReference type="EMBL" id="OPC62068.1"/>
    </source>
</evidence>
<accession>A0A1T3MBN7</accession>
<name>A0A1T3MBN7_9FLAO</name>
<evidence type="ECO:0008006" key="3">
    <source>
        <dbReference type="Google" id="ProtNLM"/>
    </source>
</evidence>
<organism evidence="1 2">
    <name type="scientific">Elizabethkingia occulta</name>
    <dbReference type="NCBI Taxonomy" id="1867263"/>
    <lineage>
        <taxon>Bacteria</taxon>
        <taxon>Pseudomonadati</taxon>
        <taxon>Bacteroidota</taxon>
        <taxon>Flavobacteriia</taxon>
        <taxon>Flavobacteriales</taxon>
        <taxon>Weeksellaceae</taxon>
        <taxon>Elizabethkingia</taxon>
    </lineage>
</organism>